<protein>
    <recommendedName>
        <fullName evidence="3">Nucleotidyl transferase, PF08843 family</fullName>
    </recommendedName>
</protein>
<comment type="caution">
    <text evidence="1">The sequence shown here is derived from an EMBL/GenBank/DDBJ whole genome shotgun (WGS) entry which is preliminary data.</text>
</comment>
<sequence length="335" mass="39421">MIHWQQHNIQERLAMLNAVSRERHLSPTAIEKDWWVTMVLKALSMTSIAHLLNFKGGTSLSKGFGLIDRFSEDIDLSIRREGDFAMSSTSKSQRERLRKKSRSYIQDVLKSKIEQALNQLGVVDYNVRNVTEVETKDGLKPIDSDKDPTVIMVDYKSIIPNSSNYVSPWVKIEISCLSMAEPTEEVDLQSYISQIFPEDDDCKVTFRTVLPTRTFLEKAFLLCEEFQKEHPRSMRMSRHLYDLEKLMDTEFGIQALEDKQLYDDIIEHRRTFYALKYADYDKLKRDTIDFYPPSSVLNEWRNDYEQMTHDFIYGDHLSFEDLLDRIKVLRDRFRG</sequence>
<dbReference type="Gene3D" id="3.10.450.620">
    <property type="entry name" value="JHP933, nucleotidyltransferase-like core domain"/>
    <property type="match status" value="1"/>
</dbReference>
<keyword evidence="2" id="KW-1185">Reference proteome</keyword>
<dbReference type="Proteomes" id="UP000003155">
    <property type="component" value="Unassembled WGS sequence"/>
</dbReference>
<dbReference type="GeneID" id="66712357"/>
<evidence type="ECO:0000313" key="2">
    <source>
        <dbReference type="Proteomes" id="UP000003155"/>
    </source>
</evidence>
<evidence type="ECO:0008006" key="3">
    <source>
        <dbReference type="Google" id="ProtNLM"/>
    </source>
</evidence>
<organism evidence="1 2">
    <name type="scientific">Prevotella denticola CRIS 18C-A</name>
    <dbReference type="NCBI Taxonomy" id="944557"/>
    <lineage>
        <taxon>Bacteria</taxon>
        <taxon>Pseudomonadati</taxon>
        <taxon>Bacteroidota</taxon>
        <taxon>Bacteroidia</taxon>
        <taxon>Bacteroidales</taxon>
        <taxon>Prevotellaceae</taxon>
        <taxon>Prevotella</taxon>
    </lineage>
</organism>
<dbReference type="InterPro" id="IPR014942">
    <property type="entry name" value="AbiEii"/>
</dbReference>
<reference evidence="1 2" key="1">
    <citation type="submission" date="2011-02" db="EMBL/GenBank/DDBJ databases">
        <authorList>
            <person name="Durkin A.S."/>
            <person name="Madupu R."/>
            <person name="Torralba M."/>
            <person name="Gillis M."/>
            <person name="Methe B."/>
            <person name="Sutton G."/>
            <person name="Nelson K.E."/>
        </authorList>
    </citation>
    <scope>NUCLEOTIDE SEQUENCE [LARGE SCALE GENOMIC DNA]</scope>
    <source>
        <strain evidence="1 2">CRIS 18C-A</strain>
    </source>
</reference>
<accession>F0H4F4</accession>
<name>F0H4F4_9BACT</name>
<evidence type="ECO:0000313" key="1">
    <source>
        <dbReference type="EMBL" id="EGC87308.1"/>
    </source>
</evidence>
<dbReference type="AlphaFoldDB" id="F0H4F4"/>
<dbReference type="EMBL" id="AEXO01000015">
    <property type="protein sequence ID" value="EGC87308.1"/>
    <property type="molecule type" value="Genomic_DNA"/>
</dbReference>
<gene>
    <name evidence="1" type="ORF">HMPREF9303_1524</name>
</gene>
<dbReference type="RefSeq" id="WP_004351754.1">
    <property type="nucleotide sequence ID" value="NZ_AEXO01000015.1"/>
</dbReference>
<dbReference type="Pfam" id="PF08843">
    <property type="entry name" value="AbiEii"/>
    <property type="match status" value="1"/>
</dbReference>
<proteinExistence type="predicted"/>